<sequence length="571" mass="61193">MSPKGAQAPPCPGLEPGPTLPPRLPGPALERLPKSKAAGADGPGPSVFPLAPCSKGPAGGAASVTLGCLVRDYFPEPVTVTWDAGSLTTSVVTFPAAFNSGLYTTSSQVTASGEWAKQRFTCSVAHPAGSTTVNKTIDPAPVCPTNVTLPTVGIYHSSCDPSGNTQATIQLLCLIPGFTPGDLEVTWLVDGQTENLFPITGPASWGGALASTFSQLNISQGEWLSQRTYACQASLHGCTVKAEARACPEAEPRGVSVYVIPPSPLDLYVHKSPKVTCLVVDLASLEGMSLQWSREGGDLVNKATESSKRHFNMTYSVTSTLPVDAGDWIEGETYKCKLTHPDLPQDIVRTIAKAPGERPGEGRRAGPPRSRSRSRLTPRPFTGKRTAPEVFVFPPPKEQGAQDTLTLTCLTQGFFPADISVQWLRDNALIPSDQYTTTRPLRDRGASPAFFVFSRLEVKGADWKRSNFTCRVTHEALPNSRTRDQSVPKGPELDLQDLCVGAAEAEELDGLWRSLLVFIALFLLSVTYGASVTLFKVQWVLGAVLQGPPRATHDYENIEDTVRPAAWARGS</sequence>
<dbReference type="InterPro" id="IPR050380">
    <property type="entry name" value="Immune_Resp_Modulators"/>
</dbReference>
<feature type="compositionally biased region" description="Pro residues" evidence="8">
    <location>
        <begin position="9"/>
        <end position="25"/>
    </location>
</feature>
<dbReference type="FunFam" id="2.60.40.10:FF:001690">
    <property type="entry name" value="Immunoglobulin heavy constant epsilon"/>
    <property type="match status" value="1"/>
</dbReference>
<keyword evidence="4" id="KW-0964">Secreted</keyword>
<dbReference type="Gene3D" id="2.60.40.10">
    <property type="entry name" value="Immunoglobulins"/>
    <property type="match status" value="4"/>
</dbReference>
<keyword evidence="6" id="KW-1015">Disulfide bond</keyword>
<evidence type="ECO:0000256" key="2">
    <source>
        <dbReference type="ARBA" id="ARBA00004613"/>
    </source>
</evidence>
<dbReference type="Proteomes" id="UP001177744">
    <property type="component" value="Unassembled WGS sequence"/>
</dbReference>
<dbReference type="FunFam" id="2.60.40.10:FF:000998">
    <property type="entry name" value="Immunoglobulin heavy constant epsilon"/>
    <property type="match status" value="1"/>
</dbReference>
<dbReference type="AlphaFoldDB" id="A0AA40HY16"/>
<proteinExistence type="predicted"/>
<evidence type="ECO:0000256" key="6">
    <source>
        <dbReference type="ARBA" id="ARBA00023157"/>
    </source>
</evidence>
<evidence type="ECO:0000256" key="5">
    <source>
        <dbReference type="ARBA" id="ARBA00023136"/>
    </source>
</evidence>
<dbReference type="SUPFAM" id="SSF48726">
    <property type="entry name" value="Immunoglobulin"/>
    <property type="match status" value="4"/>
</dbReference>
<dbReference type="PANTHER" id="PTHR23411">
    <property type="entry name" value="TAPASIN"/>
    <property type="match status" value="1"/>
</dbReference>
<keyword evidence="5" id="KW-0472">Membrane</keyword>
<dbReference type="InterPro" id="IPR007110">
    <property type="entry name" value="Ig-like_dom"/>
</dbReference>
<keyword evidence="3" id="KW-1003">Cell membrane</keyword>
<dbReference type="GO" id="GO:0005576">
    <property type="term" value="C:extracellular region"/>
    <property type="evidence" value="ECO:0007669"/>
    <property type="project" value="UniProtKB-SubCell"/>
</dbReference>
<dbReference type="GO" id="GO:0005886">
    <property type="term" value="C:plasma membrane"/>
    <property type="evidence" value="ECO:0007669"/>
    <property type="project" value="UniProtKB-SubCell"/>
</dbReference>
<reference evidence="10" key="1">
    <citation type="submission" date="2023-06" db="EMBL/GenBank/DDBJ databases">
        <title>Reference genome for the Northern bat (Eptesicus nilssonii), a most northern bat species.</title>
        <authorList>
            <person name="Laine V.N."/>
            <person name="Pulliainen A.T."/>
            <person name="Lilley T.M."/>
        </authorList>
    </citation>
    <scope>NUCLEOTIDE SEQUENCE</scope>
    <source>
        <strain evidence="10">BLF_Eptnil</strain>
        <tissue evidence="10">Kidney</tissue>
    </source>
</reference>
<dbReference type="CDD" id="cd21817">
    <property type="entry name" value="IgC1_CH1_IgEG"/>
    <property type="match status" value="1"/>
</dbReference>
<feature type="domain" description="Ig-like" evidence="9">
    <location>
        <begin position="144"/>
        <end position="234"/>
    </location>
</feature>
<gene>
    <name evidence="10" type="ORF">QTO34_020196</name>
</gene>
<dbReference type="GO" id="GO:0042113">
    <property type="term" value="P:B cell activation"/>
    <property type="evidence" value="ECO:0007669"/>
    <property type="project" value="UniProtKB-ARBA"/>
</dbReference>
<comment type="caution">
    <text evidence="10">The sequence shown here is derived from an EMBL/GenBank/DDBJ whole genome shotgun (WGS) entry which is preliminary data.</text>
</comment>
<feature type="region of interest" description="Disordered" evidence="8">
    <location>
        <begin position="1"/>
        <end position="43"/>
    </location>
</feature>
<dbReference type="SMART" id="SM00407">
    <property type="entry name" value="IGc1"/>
    <property type="match status" value="4"/>
</dbReference>
<dbReference type="InterPro" id="IPR013783">
    <property type="entry name" value="Ig-like_fold"/>
</dbReference>
<feature type="domain" description="Ig-like" evidence="9">
    <location>
        <begin position="45"/>
        <end position="138"/>
    </location>
</feature>
<evidence type="ECO:0000256" key="3">
    <source>
        <dbReference type="ARBA" id="ARBA00022475"/>
    </source>
</evidence>
<dbReference type="InterPro" id="IPR003597">
    <property type="entry name" value="Ig_C1-set"/>
</dbReference>
<feature type="compositionally biased region" description="Basic and acidic residues" evidence="8">
    <location>
        <begin position="355"/>
        <end position="364"/>
    </location>
</feature>
<dbReference type="PROSITE" id="PS00290">
    <property type="entry name" value="IG_MHC"/>
    <property type="match status" value="2"/>
</dbReference>
<keyword evidence="7" id="KW-0393">Immunoglobulin domain</keyword>
<feature type="domain" description="Ig-like" evidence="9">
    <location>
        <begin position="388"/>
        <end position="488"/>
    </location>
</feature>
<evidence type="ECO:0000259" key="9">
    <source>
        <dbReference type="PROSITE" id="PS50835"/>
    </source>
</evidence>
<comment type="subcellular location">
    <subcellularLocation>
        <location evidence="1">Cell membrane</location>
    </subcellularLocation>
    <subcellularLocation>
        <location evidence="2">Secreted</location>
    </subcellularLocation>
</comment>
<dbReference type="GO" id="GO:1903131">
    <property type="term" value="P:mononuclear cell differentiation"/>
    <property type="evidence" value="ECO:0007669"/>
    <property type="project" value="UniProtKB-ARBA"/>
</dbReference>
<accession>A0AA40HY16</accession>
<dbReference type="CDD" id="cd05768">
    <property type="entry name" value="IgC1_CH3_IgAGD_CH4_IgAEM"/>
    <property type="match status" value="1"/>
</dbReference>
<dbReference type="PROSITE" id="PS50835">
    <property type="entry name" value="IG_LIKE"/>
    <property type="match status" value="4"/>
</dbReference>
<dbReference type="FunFam" id="2.60.40.10:FF:001540">
    <property type="entry name" value="Immunoglobulin heavy constant gamma 1"/>
    <property type="match status" value="1"/>
</dbReference>
<keyword evidence="11" id="KW-1185">Reference proteome</keyword>
<protein>
    <recommendedName>
        <fullName evidence="9">Ig-like domain-containing protein</fullName>
    </recommendedName>
</protein>
<dbReference type="EMBL" id="JAULJE010000009">
    <property type="protein sequence ID" value="KAK1339513.1"/>
    <property type="molecule type" value="Genomic_DNA"/>
</dbReference>
<evidence type="ECO:0000313" key="10">
    <source>
        <dbReference type="EMBL" id="KAK1339513.1"/>
    </source>
</evidence>
<feature type="region of interest" description="Disordered" evidence="8">
    <location>
        <begin position="351"/>
        <end position="389"/>
    </location>
</feature>
<dbReference type="Pfam" id="PF07654">
    <property type="entry name" value="C1-set"/>
    <property type="match status" value="4"/>
</dbReference>
<name>A0AA40HY16_CNENI</name>
<feature type="domain" description="Ig-like" evidence="9">
    <location>
        <begin position="252"/>
        <end position="352"/>
    </location>
</feature>
<evidence type="ECO:0000313" key="11">
    <source>
        <dbReference type="Proteomes" id="UP001177744"/>
    </source>
</evidence>
<evidence type="ECO:0000256" key="4">
    <source>
        <dbReference type="ARBA" id="ARBA00022525"/>
    </source>
</evidence>
<organism evidence="10 11">
    <name type="scientific">Cnephaeus nilssonii</name>
    <name type="common">Northern bat</name>
    <name type="synonym">Eptesicus nilssonii</name>
    <dbReference type="NCBI Taxonomy" id="3371016"/>
    <lineage>
        <taxon>Eukaryota</taxon>
        <taxon>Metazoa</taxon>
        <taxon>Chordata</taxon>
        <taxon>Craniata</taxon>
        <taxon>Vertebrata</taxon>
        <taxon>Euteleostomi</taxon>
        <taxon>Mammalia</taxon>
        <taxon>Eutheria</taxon>
        <taxon>Laurasiatheria</taxon>
        <taxon>Chiroptera</taxon>
        <taxon>Yangochiroptera</taxon>
        <taxon>Vespertilionidae</taxon>
        <taxon>Cnephaeus</taxon>
    </lineage>
</organism>
<dbReference type="CDD" id="cd07696">
    <property type="entry name" value="IgC1_CH3_IgAEM_CH2_IgG"/>
    <property type="match status" value="1"/>
</dbReference>
<evidence type="ECO:0000256" key="7">
    <source>
        <dbReference type="ARBA" id="ARBA00023319"/>
    </source>
</evidence>
<dbReference type="FunFam" id="2.60.40.10:FF:000463">
    <property type="entry name" value="Immunoglobulin heavy constant gamma 1"/>
    <property type="match status" value="1"/>
</dbReference>
<evidence type="ECO:0000256" key="8">
    <source>
        <dbReference type="SAM" id="MobiDB-lite"/>
    </source>
</evidence>
<dbReference type="InterPro" id="IPR003006">
    <property type="entry name" value="Ig/MHC_CS"/>
</dbReference>
<dbReference type="InterPro" id="IPR036179">
    <property type="entry name" value="Ig-like_dom_sf"/>
</dbReference>
<evidence type="ECO:0000256" key="1">
    <source>
        <dbReference type="ARBA" id="ARBA00004236"/>
    </source>
</evidence>